<evidence type="ECO:0000313" key="14">
    <source>
        <dbReference type="EMBL" id="AZB17364.1"/>
    </source>
</evidence>
<dbReference type="InterPro" id="IPR011096">
    <property type="entry name" value="FTP_domain"/>
</dbReference>
<sequence>MRKKTTITKVLILSLAISIVSMSLGNAQNRDHTDISVKSLPRISISPGMGIFNADFNGQNISLKFLQEHLGDWLGTNGDHSYKLVKENKDDVGIRHLVYEHYYKKIKVMDDMILIHEKDGKITHVNGEIITDIPSSSGQKKLNSQKIKSIIIADLNPQGKIKISDAEVVITKVNKARKTAVFYTSKIDALSFKPLKAYTYYIDNATGAVVKKNSRVHDTDTPSTSATYYKGNQSVTVDSYNGQFRLKDNVRNIHTMNGTNLDIDTISGGIINVGEYMNPVADYTADDTKPPVEVHWGMKNAYDYYMTKHNRNSYDGNGAKIDNYYNFDFGGLQGGANAAALDTPLYGGIVCMLYGNGKILGGMLTLMNPVVGLDVAGHEYSHLIIGRNGLGGLNYEAESGAINESIADMLGTAIEFYSGASPNWTIGEGIPTANILTPNPSPYMRNMSDPNNVNPGPQPDTYLGVNWVNTADTSDSNDYGGVHTNSGVGNYWFYLLSQGGSGTNDIGNAYNVSGITIEKAEKIIYRALMNYMTPNTTYLDAYNATKQAVADLYGAESNEQQQNVSAWYAVGIGTGVLSTTESTRKENDQLTIYPNPVKDGVFTIENNNNNAFVEIFDAAGRLIKPAQKLDNGANTIYIKNTQKGIYILKITSNRTVISTKKIIVE</sequence>
<evidence type="ECO:0000256" key="5">
    <source>
        <dbReference type="ARBA" id="ARBA00022801"/>
    </source>
</evidence>
<dbReference type="CDD" id="cd09597">
    <property type="entry name" value="M4_TLP"/>
    <property type="match status" value="1"/>
</dbReference>
<keyword evidence="9" id="KW-0964">Secreted</keyword>
<dbReference type="EC" id="3.4.24.-" evidence="9"/>
<dbReference type="GO" id="GO:0046872">
    <property type="term" value="F:metal ion binding"/>
    <property type="evidence" value="ECO:0007669"/>
    <property type="project" value="UniProtKB-UniRule"/>
</dbReference>
<feature type="domain" description="FTP" evidence="12">
    <location>
        <begin position="81"/>
        <end position="128"/>
    </location>
</feature>
<evidence type="ECO:0000259" key="10">
    <source>
        <dbReference type="Pfam" id="PF01447"/>
    </source>
</evidence>
<evidence type="ECO:0000256" key="2">
    <source>
        <dbReference type="ARBA" id="ARBA00022670"/>
    </source>
</evidence>
<dbReference type="GO" id="GO:0005576">
    <property type="term" value="C:extracellular region"/>
    <property type="evidence" value="ECO:0007669"/>
    <property type="project" value="UniProtKB-SubCell"/>
</dbReference>
<keyword evidence="2 9" id="KW-0645">Protease</keyword>
<dbReference type="InterPro" id="IPR050728">
    <property type="entry name" value="Zinc_Metalloprotease_M4"/>
</dbReference>
<evidence type="ECO:0000313" key="15">
    <source>
        <dbReference type="Proteomes" id="UP000269015"/>
    </source>
</evidence>
<dbReference type="GO" id="GO:0006508">
    <property type="term" value="P:proteolysis"/>
    <property type="evidence" value="ECO:0007669"/>
    <property type="project" value="UniProtKB-KW"/>
</dbReference>
<dbReference type="InterPro" id="IPR026444">
    <property type="entry name" value="Secre_tail"/>
</dbReference>
<evidence type="ECO:0000256" key="7">
    <source>
        <dbReference type="ARBA" id="ARBA00023049"/>
    </source>
</evidence>
<feature type="domain" description="Peptidase M4 C-terminal" evidence="11">
    <location>
        <begin position="392"/>
        <end position="572"/>
    </location>
</feature>
<dbReference type="PRINTS" id="PR00730">
    <property type="entry name" value="THERMOLYSIN"/>
</dbReference>
<protein>
    <recommendedName>
        <fullName evidence="9">Neutral metalloproteinase</fullName>
        <ecNumber evidence="9">3.4.24.-</ecNumber>
    </recommendedName>
</protein>
<dbReference type="Pfam" id="PF02868">
    <property type="entry name" value="Peptidase_M4_C"/>
    <property type="match status" value="1"/>
</dbReference>
<evidence type="ECO:0000259" key="13">
    <source>
        <dbReference type="Pfam" id="PF18962"/>
    </source>
</evidence>
<dbReference type="Pfam" id="PF07504">
    <property type="entry name" value="FTP"/>
    <property type="match status" value="1"/>
</dbReference>
<dbReference type="NCBIfam" id="TIGR04183">
    <property type="entry name" value="Por_Secre_tail"/>
    <property type="match status" value="1"/>
</dbReference>
<evidence type="ECO:0000256" key="1">
    <source>
        <dbReference type="ARBA" id="ARBA00009388"/>
    </source>
</evidence>
<feature type="domain" description="Peptidase M4" evidence="10">
    <location>
        <begin position="225"/>
        <end position="384"/>
    </location>
</feature>
<keyword evidence="6 9" id="KW-0862">Zinc</keyword>
<dbReference type="RefSeq" id="WP_123861395.1">
    <property type="nucleotide sequence ID" value="NZ_CP033930.1"/>
</dbReference>
<evidence type="ECO:0000256" key="9">
    <source>
        <dbReference type="RuleBase" id="RU366073"/>
    </source>
</evidence>
<dbReference type="InterPro" id="IPR023612">
    <property type="entry name" value="Peptidase_M4"/>
</dbReference>
<dbReference type="Pfam" id="PF01447">
    <property type="entry name" value="Peptidase_M4"/>
    <property type="match status" value="1"/>
</dbReference>
<feature type="chain" id="PRO_5041780793" description="Neutral metalloproteinase" evidence="9">
    <location>
        <begin position="28"/>
        <end position="665"/>
    </location>
</feature>
<comment type="cofactor">
    <cofactor evidence="9">
        <name>Zn(2+)</name>
        <dbReference type="ChEBI" id="CHEBI:29105"/>
    </cofactor>
</comment>
<reference evidence="14 15" key="1">
    <citation type="submission" date="2018-11" db="EMBL/GenBank/DDBJ databases">
        <title>Proposal to divide the Flavobacteriaceae and reorganize its genera based on Amino Acid Identity values calculated from whole genome sequences.</title>
        <authorList>
            <person name="Nicholson A.C."/>
            <person name="Gulvik C.A."/>
            <person name="Whitney A.M."/>
            <person name="Humrighouse B.W."/>
            <person name="Bell M."/>
            <person name="Holmes B."/>
            <person name="Steigerwalt A.G."/>
            <person name="Villarma A."/>
            <person name="Sheth M."/>
            <person name="Batra D."/>
            <person name="Pryor J."/>
            <person name="Bernardet J.-F."/>
            <person name="Hugo C."/>
            <person name="Kampfer P."/>
            <person name="Newman J."/>
            <person name="McQuiston J.R."/>
        </authorList>
    </citation>
    <scope>NUCLEOTIDE SEQUENCE [LARGE SCALE GENOMIC DNA]</scope>
    <source>
        <strain evidence="14 15">H5559</strain>
    </source>
</reference>
<dbReference type="EMBL" id="CP033930">
    <property type="protein sequence ID" value="AZB17364.1"/>
    <property type="molecule type" value="Genomic_DNA"/>
</dbReference>
<keyword evidence="7 9" id="KW-0482">Metalloprotease</keyword>
<feature type="domain" description="Secretion system C-terminal sorting" evidence="13">
    <location>
        <begin position="592"/>
        <end position="664"/>
    </location>
</feature>
<accession>A0AAD0YYV3</accession>
<feature type="active site" description="Proton donor" evidence="8">
    <location>
        <position position="483"/>
    </location>
</feature>
<dbReference type="Proteomes" id="UP000269015">
    <property type="component" value="Chromosome"/>
</dbReference>
<dbReference type="GO" id="GO:0004222">
    <property type="term" value="F:metalloendopeptidase activity"/>
    <property type="evidence" value="ECO:0007669"/>
    <property type="project" value="UniProtKB-UniRule"/>
</dbReference>
<feature type="active site" evidence="8">
    <location>
        <position position="379"/>
    </location>
</feature>
<evidence type="ECO:0000259" key="12">
    <source>
        <dbReference type="Pfam" id="PF07504"/>
    </source>
</evidence>
<dbReference type="PANTHER" id="PTHR33794">
    <property type="entry name" value="BACILLOLYSIN"/>
    <property type="match status" value="1"/>
</dbReference>
<dbReference type="InterPro" id="IPR001570">
    <property type="entry name" value="Peptidase_M4_C_domain"/>
</dbReference>
<evidence type="ECO:0000256" key="6">
    <source>
        <dbReference type="ARBA" id="ARBA00022833"/>
    </source>
</evidence>
<comment type="similarity">
    <text evidence="1 9">Belongs to the peptidase M4 family.</text>
</comment>
<dbReference type="Gene3D" id="1.10.390.10">
    <property type="entry name" value="Neutral Protease Domain 2"/>
    <property type="match status" value="1"/>
</dbReference>
<keyword evidence="5 9" id="KW-0378">Hydrolase</keyword>
<keyword evidence="3" id="KW-0479">Metal-binding</keyword>
<evidence type="ECO:0000256" key="8">
    <source>
        <dbReference type="PIRSR" id="PIRSR623612-1"/>
    </source>
</evidence>
<dbReference type="AlphaFoldDB" id="A0AAD0YYV3"/>
<gene>
    <name evidence="14" type="ORF">EG352_06075</name>
</gene>
<keyword evidence="4 9" id="KW-0732">Signal</keyword>
<dbReference type="SUPFAM" id="SSF55486">
    <property type="entry name" value="Metalloproteases ('zincins'), catalytic domain"/>
    <property type="match status" value="1"/>
</dbReference>
<proteinExistence type="inferred from homology"/>
<dbReference type="Gene3D" id="3.10.170.10">
    <property type="match status" value="1"/>
</dbReference>
<evidence type="ECO:0000256" key="4">
    <source>
        <dbReference type="ARBA" id="ARBA00022729"/>
    </source>
</evidence>
<name>A0AAD0YYV3_CHRID</name>
<dbReference type="Pfam" id="PF18962">
    <property type="entry name" value="Por_Secre_tail"/>
    <property type="match status" value="1"/>
</dbReference>
<dbReference type="InterPro" id="IPR013856">
    <property type="entry name" value="Peptidase_M4_domain"/>
</dbReference>
<comment type="subcellular location">
    <subcellularLocation>
        <location evidence="9">Secreted</location>
    </subcellularLocation>
</comment>
<dbReference type="Gene3D" id="3.10.450.490">
    <property type="match status" value="1"/>
</dbReference>
<dbReference type="InterPro" id="IPR027268">
    <property type="entry name" value="Peptidase_M4/M1_CTD_sf"/>
</dbReference>
<comment type="function">
    <text evidence="9">Extracellular zinc metalloprotease.</text>
</comment>
<organism evidence="14 15">
    <name type="scientific">Chryseobacterium indologenes</name>
    <name type="common">Flavobacterium indologenes</name>
    <dbReference type="NCBI Taxonomy" id="253"/>
    <lineage>
        <taxon>Bacteria</taxon>
        <taxon>Pseudomonadati</taxon>
        <taxon>Bacteroidota</taxon>
        <taxon>Flavobacteriia</taxon>
        <taxon>Flavobacteriales</taxon>
        <taxon>Weeksellaceae</taxon>
        <taxon>Chryseobacterium group</taxon>
        <taxon>Chryseobacterium</taxon>
    </lineage>
</organism>
<evidence type="ECO:0000256" key="3">
    <source>
        <dbReference type="ARBA" id="ARBA00022723"/>
    </source>
</evidence>
<feature type="signal peptide" evidence="9">
    <location>
        <begin position="1"/>
        <end position="27"/>
    </location>
</feature>
<evidence type="ECO:0000259" key="11">
    <source>
        <dbReference type="Pfam" id="PF02868"/>
    </source>
</evidence>
<dbReference type="PANTHER" id="PTHR33794:SF1">
    <property type="entry name" value="BACILLOLYSIN"/>
    <property type="match status" value="1"/>
</dbReference>